<feature type="region of interest" description="Disordered" evidence="2">
    <location>
        <begin position="1"/>
        <end position="46"/>
    </location>
</feature>
<proteinExistence type="predicted"/>
<dbReference type="OrthoDB" id="3987869at2"/>
<sequence>MSGEPEKRSSRRIGAVVDRDRDPGEWTHPREWDPKDRDPREPDAGEWDAGVVQRDRRSVKDVWAARWDAEAVRDEVLAGRPLVVVDRCTSALRTGYTGPSAVAALRPALAIGCYAAWDPGLADLVVAAEDRTRVRSVAERHGWPRRVRHEAARHLLKLDRPPVVVTGGADVRLAELAGPGGTPASIDPGVRGTLESKPLLDDLLRAAGVPAVARVRSAYVDRLPSPAELRRAVGAERVVVQAGGPGGSGTVIVSGEGDMGRAARLLGPYRVAAYVDGWPVAITVLSVPDGRGGVQVYADRPAHLTTCVAEPSLGPVSAAGADWSRPWPAPAAALLIECAERVALWAWRRYGAAGMFGVDALLTPDERIYLTALRWRRQRRDEVEAVNQQAAGLPPFVLGQLAVMLGRPVGWLGDAAEFNQLTLLRATQPGGPFAVRLRLAEGPPARMAGGQGSGVYRLDRDGRARWVRRAAHPSQAGSDDGEFLLADLPGPDIACHPGADLGTLEGVTGGGTRPFHGPASVSPFTRTILSAVSGLLVPWSRP</sequence>
<dbReference type="Proteomes" id="UP000199361">
    <property type="component" value="Unassembled WGS sequence"/>
</dbReference>
<dbReference type="PROSITE" id="PS50975">
    <property type="entry name" value="ATP_GRASP"/>
    <property type="match status" value="1"/>
</dbReference>
<accession>A0A1I0KJZ8</accession>
<dbReference type="GO" id="GO:0046872">
    <property type="term" value="F:metal ion binding"/>
    <property type="evidence" value="ECO:0007669"/>
    <property type="project" value="InterPro"/>
</dbReference>
<dbReference type="InterPro" id="IPR011761">
    <property type="entry name" value="ATP-grasp"/>
</dbReference>
<keyword evidence="1" id="KW-0067">ATP-binding</keyword>
<dbReference type="EMBL" id="FOHX01000008">
    <property type="protein sequence ID" value="SEU25041.1"/>
    <property type="molecule type" value="Genomic_DNA"/>
</dbReference>
<name>A0A1I0KJZ8_9ACTN</name>
<organism evidence="4 5">
    <name type="scientific">Nonomuraea wenchangensis</name>
    <dbReference type="NCBI Taxonomy" id="568860"/>
    <lineage>
        <taxon>Bacteria</taxon>
        <taxon>Bacillati</taxon>
        <taxon>Actinomycetota</taxon>
        <taxon>Actinomycetes</taxon>
        <taxon>Streptosporangiales</taxon>
        <taxon>Streptosporangiaceae</taxon>
        <taxon>Nonomuraea</taxon>
    </lineage>
</organism>
<evidence type="ECO:0000313" key="4">
    <source>
        <dbReference type="EMBL" id="SEU25041.1"/>
    </source>
</evidence>
<keyword evidence="1" id="KW-0547">Nucleotide-binding</keyword>
<feature type="compositionally biased region" description="Basic and acidic residues" evidence="2">
    <location>
        <begin position="17"/>
        <end position="43"/>
    </location>
</feature>
<reference evidence="4 5" key="1">
    <citation type="submission" date="2016-10" db="EMBL/GenBank/DDBJ databases">
        <authorList>
            <person name="de Groot N.N."/>
        </authorList>
    </citation>
    <scope>NUCLEOTIDE SEQUENCE [LARGE SCALE GENOMIC DNA]</scope>
    <source>
        <strain evidence="4 5">CGMCC 4.5598</strain>
    </source>
</reference>
<feature type="domain" description="ATP-grasp" evidence="3">
    <location>
        <begin position="201"/>
        <end position="404"/>
    </location>
</feature>
<dbReference type="RefSeq" id="WP_091085848.1">
    <property type="nucleotide sequence ID" value="NZ_FOHX01000008.1"/>
</dbReference>
<keyword evidence="5" id="KW-1185">Reference proteome</keyword>
<dbReference type="AlphaFoldDB" id="A0A1I0KJZ8"/>
<dbReference type="GO" id="GO:0005524">
    <property type="term" value="F:ATP binding"/>
    <property type="evidence" value="ECO:0007669"/>
    <property type="project" value="UniProtKB-UniRule"/>
</dbReference>
<dbReference type="SUPFAM" id="SSF56059">
    <property type="entry name" value="Glutathione synthetase ATP-binding domain-like"/>
    <property type="match status" value="1"/>
</dbReference>
<gene>
    <name evidence="4" type="ORF">SAMN05421811_108208</name>
</gene>
<protein>
    <recommendedName>
        <fullName evidence="3">ATP-grasp domain-containing protein</fullName>
    </recommendedName>
</protein>
<evidence type="ECO:0000256" key="1">
    <source>
        <dbReference type="PROSITE-ProRule" id="PRU00409"/>
    </source>
</evidence>
<evidence type="ECO:0000313" key="5">
    <source>
        <dbReference type="Proteomes" id="UP000199361"/>
    </source>
</evidence>
<evidence type="ECO:0000259" key="3">
    <source>
        <dbReference type="PROSITE" id="PS50975"/>
    </source>
</evidence>
<evidence type="ECO:0000256" key="2">
    <source>
        <dbReference type="SAM" id="MobiDB-lite"/>
    </source>
</evidence>